<evidence type="ECO:0008006" key="4">
    <source>
        <dbReference type="Google" id="ProtNLM"/>
    </source>
</evidence>
<evidence type="ECO:0000313" key="2">
    <source>
        <dbReference type="EMBL" id="QDG50489.1"/>
    </source>
</evidence>
<dbReference type="InterPro" id="IPR053143">
    <property type="entry name" value="Arylsulfate_ST"/>
</dbReference>
<dbReference type="InterPro" id="IPR039535">
    <property type="entry name" value="ASST-like"/>
</dbReference>
<dbReference type="Proteomes" id="UP000315995">
    <property type="component" value="Chromosome"/>
</dbReference>
<dbReference type="AlphaFoldDB" id="A0A4Y6PQU2"/>
<gene>
    <name evidence="2" type="ORF">FIV42_07010</name>
</gene>
<organism evidence="2 3">
    <name type="scientific">Persicimonas caeni</name>
    <dbReference type="NCBI Taxonomy" id="2292766"/>
    <lineage>
        <taxon>Bacteria</taxon>
        <taxon>Deltaproteobacteria</taxon>
        <taxon>Bradymonadales</taxon>
        <taxon>Bradymonadaceae</taxon>
        <taxon>Persicimonas</taxon>
    </lineage>
</organism>
<accession>A0A5B8Y1E1</accession>
<feature type="transmembrane region" description="Helical" evidence="1">
    <location>
        <begin position="12"/>
        <end position="33"/>
    </location>
</feature>
<accession>A0A4Y6PQU2</accession>
<evidence type="ECO:0000256" key="1">
    <source>
        <dbReference type="SAM" id="Phobius"/>
    </source>
</evidence>
<reference evidence="2 3" key="1">
    <citation type="submission" date="2019-06" db="EMBL/GenBank/DDBJ databases">
        <title>Persicimonas caeni gen. nov., sp. nov., a predatory bacterium isolated from solar saltern.</title>
        <authorList>
            <person name="Wang S."/>
        </authorList>
    </citation>
    <scope>NUCLEOTIDE SEQUENCE [LARGE SCALE GENOMIC DNA]</scope>
    <source>
        <strain evidence="2 3">YN101</strain>
    </source>
</reference>
<proteinExistence type="predicted"/>
<sequence>MTDKKPSPDQGTTGLGVQALGLAVLAFIVGATVTRFETFPYPQLLEAPFEALQAHGEQIQLGTLPKTEANFWAPARTDQTGVTVYEKGEAFEGYTLYTSGHNHGAQLIDMQGKVLHEWEVPFDKAWSDPPHLSSPMDARFIYWRDAHIFPNGDVITQYYAAGDTPYGYGMIKVDKDSNILWRYADNAHHDLFVADDDTIWTIGQAFRDTDERPVQGAPQLEPKVLEDFIIQLSPEGKEILRIPVFEALADTPYEHMLSFYTNFRAEDAPWDPLHTNSIEIVGREFASHHDFAEPGMVLISIRSMDALVLVDLETEKAVWATRGFWLHQHDPDALPNGRIQLFDNRGHVGHGGGSRIIEFDPRNNAMTWVYAGDEENYFYSKIRSKQQQLPNGNLLISSHEPGRIFEVTRDKKIVWEFFSPHRHEEDGTEYVAAVSGVMRVPKDYLDFRMTGPKTTDNNADKQAQTE</sequence>
<evidence type="ECO:0000313" key="3">
    <source>
        <dbReference type="Proteomes" id="UP000315995"/>
    </source>
</evidence>
<dbReference type="Pfam" id="PF14269">
    <property type="entry name" value="Arylsulfotran_2"/>
    <property type="match status" value="1"/>
</dbReference>
<dbReference type="OrthoDB" id="264813at2"/>
<protein>
    <recommendedName>
        <fullName evidence="4">Aryl sulfotransferase</fullName>
    </recommendedName>
</protein>
<keyword evidence="3" id="KW-1185">Reference proteome</keyword>
<dbReference type="EMBL" id="CP041186">
    <property type="protein sequence ID" value="QDG50489.1"/>
    <property type="molecule type" value="Genomic_DNA"/>
</dbReference>
<keyword evidence="1" id="KW-0812">Transmembrane</keyword>
<keyword evidence="1" id="KW-0472">Membrane</keyword>
<dbReference type="PANTHER" id="PTHR35340">
    <property type="entry name" value="PQQ ENZYME REPEAT PROTEIN-RELATED"/>
    <property type="match status" value="1"/>
</dbReference>
<dbReference type="RefSeq" id="WP_141196981.1">
    <property type="nucleotide sequence ID" value="NZ_CP041186.1"/>
</dbReference>
<name>A0A4Y6PQU2_PERCE</name>
<dbReference type="PANTHER" id="PTHR35340:SF5">
    <property type="entry name" value="ASST-DOMAIN-CONTAINING PROTEIN"/>
    <property type="match status" value="1"/>
</dbReference>
<dbReference type="SUPFAM" id="SSF63829">
    <property type="entry name" value="Calcium-dependent phosphotriesterase"/>
    <property type="match status" value="1"/>
</dbReference>
<keyword evidence="1" id="KW-1133">Transmembrane helix</keyword>